<dbReference type="InterPro" id="IPR003736">
    <property type="entry name" value="PAAI_dom"/>
</dbReference>
<protein>
    <submittedName>
        <fullName evidence="4">PaaI family thioesterase</fullName>
    </submittedName>
</protein>
<comment type="similarity">
    <text evidence="1">Belongs to the thioesterase PaaI family.</text>
</comment>
<dbReference type="SUPFAM" id="SSF54637">
    <property type="entry name" value="Thioesterase/thiol ester dehydrase-isomerase"/>
    <property type="match status" value="1"/>
</dbReference>
<feature type="domain" description="Thioesterase" evidence="3">
    <location>
        <begin position="51"/>
        <end position="127"/>
    </location>
</feature>
<evidence type="ECO:0000256" key="2">
    <source>
        <dbReference type="ARBA" id="ARBA00022801"/>
    </source>
</evidence>
<keyword evidence="2" id="KW-0378">Hydrolase</keyword>
<reference evidence="4 5" key="1">
    <citation type="submission" date="2019-01" db="EMBL/GenBank/DDBJ databases">
        <title>Chengkuizengella sp. nov., isolated from deep-sea sediment of East Pacific Ocean.</title>
        <authorList>
            <person name="Yang J."/>
            <person name="Lai Q."/>
            <person name="Shao Z."/>
        </authorList>
    </citation>
    <scope>NUCLEOTIDE SEQUENCE [LARGE SCALE GENOMIC DNA]</scope>
    <source>
        <strain evidence="4 5">YPA3-1-1</strain>
    </source>
</reference>
<organism evidence="4 5">
    <name type="scientific">Chengkuizengella marina</name>
    <dbReference type="NCBI Taxonomy" id="2507566"/>
    <lineage>
        <taxon>Bacteria</taxon>
        <taxon>Bacillati</taxon>
        <taxon>Bacillota</taxon>
        <taxon>Bacilli</taxon>
        <taxon>Bacillales</taxon>
        <taxon>Paenibacillaceae</taxon>
        <taxon>Chengkuizengella</taxon>
    </lineage>
</organism>
<comment type="caution">
    <text evidence="4">The sequence shown here is derived from an EMBL/GenBank/DDBJ whole genome shotgun (WGS) entry which is preliminary data.</text>
</comment>
<name>A0A6N9Q484_9BACL</name>
<dbReference type="InterPro" id="IPR039298">
    <property type="entry name" value="ACOT13"/>
</dbReference>
<sequence length="138" mass="15255">MNQKEWEAFQNMLAEKVKGTFMELLNSEVTEIKDNQIFGSFKVEPIHLNPNGIIHGGVHATVLDSIMGLAVVVARPDDKLVTTMLNIHYLTALKDGTLQVSAKVIHQTNHTLTTEGEIRSEDGQLVAKATGSYRVINK</sequence>
<dbReference type="NCBIfam" id="TIGR00369">
    <property type="entry name" value="unchar_dom_1"/>
    <property type="match status" value="1"/>
</dbReference>
<accession>A0A6N9Q484</accession>
<dbReference type="EMBL" id="SIJB01000027">
    <property type="protein sequence ID" value="NBI29655.1"/>
    <property type="molecule type" value="Genomic_DNA"/>
</dbReference>
<dbReference type="Pfam" id="PF03061">
    <property type="entry name" value="4HBT"/>
    <property type="match status" value="1"/>
</dbReference>
<keyword evidence="5" id="KW-1185">Reference proteome</keyword>
<dbReference type="PANTHER" id="PTHR21660:SF1">
    <property type="entry name" value="ACYL-COENZYME A THIOESTERASE 13"/>
    <property type="match status" value="1"/>
</dbReference>
<dbReference type="Gene3D" id="3.10.129.10">
    <property type="entry name" value="Hotdog Thioesterase"/>
    <property type="match status" value="1"/>
</dbReference>
<dbReference type="GO" id="GO:0047617">
    <property type="term" value="F:fatty acyl-CoA hydrolase activity"/>
    <property type="evidence" value="ECO:0007669"/>
    <property type="project" value="InterPro"/>
</dbReference>
<dbReference type="Proteomes" id="UP000448943">
    <property type="component" value="Unassembled WGS sequence"/>
</dbReference>
<evidence type="ECO:0000313" key="5">
    <source>
        <dbReference type="Proteomes" id="UP000448943"/>
    </source>
</evidence>
<dbReference type="InterPro" id="IPR006683">
    <property type="entry name" value="Thioestr_dom"/>
</dbReference>
<dbReference type="PANTHER" id="PTHR21660">
    <property type="entry name" value="THIOESTERASE SUPERFAMILY MEMBER-RELATED"/>
    <property type="match status" value="1"/>
</dbReference>
<dbReference type="InterPro" id="IPR029069">
    <property type="entry name" value="HotDog_dom_sf"/>
</dbReference>
<gene>
    <name evidence="4" type="ORF">ERL59_11865</name>
</gene>
<evidence type="ECO:0000259" key="3">
    <source>
        <dbReference type="Pfam" id="PF03061"/>
    </source>
</evidence>
<dbReference type="AlphaFoldDB" id="A0A6N9Q484"/>
<evidence type="ECO:0000256" key="1">
    <source>
        <dbReference type="ARBA" id="ARBA00008324"/>
    </source>
</evidence>
<evidence type="ECO:0000313" key="4">
    <source>
        <dbReference type="EMBL" id="NBI29655.1"/>
    </source>
</evidence>
<proteinExistence type="inferred from homology"/>
<dbReference type="CDD" id="cd03443">
    <property type="entry name" value="PaaI_thioesterase"/>
    <property type="match status" value="1"/>
</dbReference>